<evidence type="ECO:0000313" key="2">
    <source>
        <dbReference type="EMBL" id="HJG28539.1"/>
    </source>
</evidence>
<name>A0A921LNW9_9FIRM</name>
<dbReference type="AlphaFoldDB" id="A0A921LNW9"/>
<comment type="caution">
    <text evidence="2">The sequence shown here is derived from an EMBL/GenBank/DDBJ whole genome shotgun (WGS) entry which is preliminary data.</text>
</comment>
<dbReference type="InterPro" id="IPR011033">
    <property type="entry name" value="PRC_barrel-like_sf"/>
</dbReference>
<reference evidence="2" key="2">
    <citation type="submission" date="2021-09" db="EMBL/GenBank/DDBJ databases">
        <authorList>
            <person name="Gilroy R."/>
        </authorList>
    </citation>
    <scope>NUCLEOTIDE SEQUENCE</scope>
    <source>
        <strain evidence="2">ChiBcec21-2208</strain>
    </source>
</reference>
<evidence type="ECO:0000259" key="1">
    <source>
        <dbReference type="Pfam" id="PF05239"/>
    </source>
</evidence>
<evidence type="ECO:0000313" key="3">
    <source>
        <dbReference type="Proteomes" id="UP000782880"/>
    </source>
</evidence>
<dbReference type="NCBIfam" id="TIGR02888">
    <property type="entry name" value="spore_YlmC_YmxH"/>
    <property type="match status" value="1"/>
</dbReference>
<reference evidence="2" key="1">
    <citation type="journal article" date="2021" name="PeerJ">
        <title>Extensive microbial diversity within the chicken gut microbiome revealed by metagenomics and culture.</title>
        <authorList>
            <person name="Gilroy R."/>
            <person name="Ravi A."/>
            <person name="Getino M."/>
            <person name="Pursley I."/>
            <person name="Horton D.L."/>
            <person name="Alikhan N.F."/>
            <person name="Baker D."/>
            <person name="Gharbi K."/>
            <person name="Hall N."/>
            <person name="Watson M."/>
            <person name="Adriaenssens E.M."/>
            <person name="Foster-Nyarko E."/>
            <person name="Jarju S."/>
            <person name="Secka A."/>
            <person name="Antonio M."/>
            <person name="Oren A."/>
            <person name="Chaudhuri R.R."/>
            <person name="La Ragione R."/>
            <person name="Hildebrand F."/>
            <person name="Pallen M.J."/>
        </authorList>
    </citation>
    <scope>NUCLEOTIDE SEQUENCE</scope>
    <source>
        <strain evidence="2">ChiBcec21-2208</strain>
    </source>
</reference>
<proteinExistence type="predicted"/>
<accession>A0A921LNW9</accession>
<organism evidence="2 3">
    <name type="scientific">Subdoligranulum variabile</name>
    <dbReference type="NCBI Taxonomy" id="214851"/>
    <lineage>
        <taxon>Bacteria</taxon>
        <taxon>Bacillati</taxon>
        <taxon>Bacillota</taxon>
        <taxon>Clostridia</taxon>
        <taxon>Eubacteriales</taxon>
        <taxon>Oscillospiraceae</taxon>
        <taxon>Subdoligranulum</taxon>
    </lineage>
</organism>
<dbReference type="InterPro" id="IPR027275">
    <property type="entry name" value="PRC-brl_dom"/>
</dbReference>
<dbReference type="Gene3D" id="2.30.30.240">
    <property type="entry name" value="PRC-barrel domain"/>
    <property type="match status" value="1"/>
</dbReference>
<protein>
    <submittedName>
        <fullName evidence="2">YlmC/YmxH family sporulation protein</fullName>
    </submittedName>
</protein>
<dbReference type="Pfam" id="PF05239">
    <property type="entry name" value="PRC"/>
    <property type="match status" value="1"/>
</dbReference>
<dbReference type="PANTHER" id="PTHR40061:SF1">
    <property type="entry name" value="SPORULATION PROTEIN YLMC-RELATED"/>
    <property type="match status" value="1"/>
</dbReference>
<dbReference type="EMBL" id="DYVE01000204">
    <property type="protein sequence ID" value="HJG28539.1"/>
    <property type="molecule type" value="Genomic_DNA"/>
</dbReference>
<dbReference type="Proteomes" id="UP000782880">
    <property type="component" value="Unassembled WGS sequence"/>
</dbReference>
<dbReference type="PANTHER" id="PTHR40061">
    <property type="entry name" value="SPORULATION PROTEIN YLMC-RELATED"/>
    <property type="match status" value="1"/>
</dbReference>
<dbReference type="InterPro" id="IPR014238">
    <property type="entry name" value="Spore_YlmC/YmxH"/>
</dbReference>
<sequence length="85" mass="9452">MTLHELSEKDVIQIKTGENLGRIDDVIFDGGAAKLQSVVLHGRSHLFGLLGYDEDLIIPWEALKTIGTDVIMVDAEPLPVQRRSR</sequence>
<feature type="domain" description="PRC-barrel" evidence="1">
    <location>
        <begin position="2"/>
        <end position="75"/>
    </location>
</feature>
<gene>
    <name evidence="2" type="ORF">K8V20_07860</name>
</gene>
<dbReference type="SUPFAM" id="SSF50346">
    <property type="entry name" value="PRC-barrel domain"/>
    <property type="match status" value="1"/>
</dbReference>